<proteinExistence type="predicted"/>
<feature type="chain" id="PRO_5025362608" evidence="1">
    <location>
        <begin position="21"/>
        <end position="205"/>
    </location>
</feature>
<dbReference type="EMBL" id="ML977327">
    <property type="protein sequence ID" value="KAF2113867.1"/>
    <property type="molecule type" value="Genomic_DNA"/>
</dbReference>
<dbReference type="AlphaFoldDB" id="A0A6A5Z4Q1"/>
<keyword evidence="3" id="KW-1185">Reference proteome</keyword>
<feature type="signal peptide" evidence="1">
    <location>
        <begin position="1"/>
        <end position="20"/>
    </location>
</feature>
<name>A0A6A5Z4Q1_9PLEO</name>
<sequence>MRIIDNWFLALAAWIAFVTALPTSPLLALDDGANSSLAHITVEQRYVHGWCSFTAWVKQWCDHRRTDAFSDVQFRMLNFHGDDGSPITSLHSEPSMLGDHQVTACRGDQFGDSCSLLAMHGFDDGKDMRMKGYQWTNDGGHSQRGYHFKMTFDFNGCQWDEDNSKDGYPNTCGNNCGRGPWSEGDHFCYNGSPYREHGMNCYFRC</sequence>
<keyword evidence="1" id="KW-0732">Signal</keyword>
<accession>A0A6A5Z4Q1</accession>
<evidence type="ECO:0000313" key="2">
    <source>
        <dbReference type="EMBL" id="KAF2113867.1"/>
    </source>
</evidence>
<organism evidence="2 3">
    <name type="scientific">Lophiotrema nucula</name>
    <dbReference type="NCBI Taxonomy" id="690887"/>
    <lineage>
        <taxon>Eukaryota</taxon>
        <taxon>Fungi</taxon>
        <taxon>Dikarya</taxon>
        <taxon>Ascomycota</taxon>
        <taxon>Pezizomycotina</taxon>
        <taxon>Dothideomycetes</taxon>
        <taxon>Pleosporomycetidae</taxon>
        <taxon>Pleosporales</taxon>
        <taxon>Lophiotremataceae</taxon>
        <taxon>Lophiotrema</taxon>
    </lineage>
</organism>
<dbReference type="Proteomes" id="UP000799770">
    <property type="component" value="Unassembled WGS sequence"/>
</dbReference>
<gene>
    <name evidence="2" type="ORF">BDV96DRAFT_648107</name>
</gene>
<evidence type="ECO:0000313" key="3">
    <source>
        <dbReference type="Proteomes" id="UP000799770"/>
    </source>
</evidence>
<protein>
    <submittedName>
        <fullName evidence="2">Uncharacterized protein</fullName>
    </submittedName>
</protein>
<evidence type="ECO:0000256" key="1">
    <source>
        <dbReference type="SAM" id="SignalP"/>
    </source>
</evidence>
<reference evidence="2" key="1">
    <citation type="journal article" date="2020" name="Stud. Mycol.">
        <title>101 Dothideomycetes genomes: a test case for predicting lifestyles and emergence of pathogens.</title>
        <authorList>
            <person name="Haridas S."/>
            <person name="Albert R."/>
            <person name="Binder M."/>
            <person name="Bloem J."/>
            <person name="Labutti K."/>
            <person name="Salamov A."/>
            <person name="Andreopoulos B."/>
            <person name="Baker S."/>
            <person name="Barry K."/>
            <person name="Bills G."/>
            <person name="Bluhm B."/>
            <person name="Cannon C."/>
            <person name="Castanera R."/>
            <person name="Culley D."/>
            <person name="Daum C."/>
            <person name="Ezra D."/>
            <person name="Gonzalez J."/>
            <person name="Henrissat B."/>
            <person name="Kuo A."/>
            <person name="Liang C."/>
            <person name="Lipzen A."/>
            <person name="Lutzoni F."/>
            <person name="Magnuson J."/>
            <person name="Mondo S."/>
            <person name="Nolan M."/>
            <person name="Ohm R."/>
            <person name="Pangilinan J."/>
            <person name="Park H.-J."/>
            <person name="Ramirez L."/>
            <person name="Alfaro M."/>
            <person name="Sun H."/>
            <person name="Tritt A."/>
            <person name="Yoshinaga Y."/>
            <person name="Zwiers L.-H."/>
            <person name="Turgeon B."/>
            <person name="Goodwin S."/>
            <person name="Spatafora J."/>
            <person name="Crous P."/>
            <person name="Grigoriev I."/>
        </authorList>
    </citation>
    <scope>NUCLEOTIDE SEQUENCE</scope>
    <source>
        <strain evidence="2">CBS 627.86</strain>
    </source>
</reference>